<name>A0A3G5FJ03_TETHA</name>
<sequence length="59" mass="6803">MQNLYPSLAITARPPLFQQRFQKWSLLGLLLEKFQPGFSSLIKVAQVWLAFSSIIYGFI</sequence>
<protein>
    <submittedName>
        <fullName evidence="1">Uncharacterized protein</fullName>
    </submittedName>
</protein>
<evidence type="ECO:0000313" key="2">
    <source>
        <dbReference type="Proteomes" id="UP000280475"/>
    </source>
</evidence>
<evidence type="ECO:0000313" key="1">
    <source>
        <dbReference type="EMBL" id="AYW50322.1"/>
    </source>
</evidence>
<dbReference type="AlphaFoldDB" id="A0A3G5FJ03"/>
<gene>
    <name evidence="1" type="ORF">C7H83_07550</name>
</gene>
<dbReference type="EMBL" id="CP027768">
    <property type="protein sequence ID" value="AYW50322.1"/>
    <property type="molecule type" value="Genomic_DNA"/>
</dbReference>
<reference evidence="1 2" key="1">
    <citation type="journal article" date="2012" name="Int. J. Syst. Evol. Microbiol.">
        <title>Characterization of Tetragenococcus strains from sugar thick juice reveals a novel species, Tetragenococcus osmophilus sp. nov., and divides Tetragenococcus halophilus into two subspecies, T. halophilus subsp. halophilus subsp. nov. and T. halophilus subsp. flandriensis subsp. nov.</title>
        <authorList>
            <person name="Juste A."/>
            <person name="Van Trappen S."/>
            <person name="Verreth C."/>
            <person name="Cleenwerck I."/>
            <person name="De Vos P."/>
            <person name="Lievens B."/>
            <person name="Willems K.A."/>
        </authorList>
    </citation>
    <scope>NUCLEOTIDE SEQUENCE [LARGE SCALE GENOMIC DNA]</scope>
    <source>
        <strain evidence="1 2">LMG 26042</strain>
    </source>
</reference>
<accession>A0A3G5FJ03</accession>
<dbReference type="Proteomes" id="UP000280475">
    <property type="component" value="Chromosome"/>
</dbReference>
<proteinExistence type="predicted"/>
<organism evidence="1 2">
    <name type="scientific">Tetragenococcus halophilus</name>
    <name type="common">Pediococcus halophilus</name>
    <dbReference type="NCBI Taxonomy" id="51669"/>
    <lineage>
        <taxon>Bacteria</taxon>
        <taxon>Bacillati</taxon>
        <taxon>Bacillota</taxon>
        <taxon>Bacilli</taxon>
        <taxon>Lactobacillales</taxon>
        <taxon>Enterococcaceae</taxon>
        <taxon>Tetragenococcus</taxon>
    </lineage>
</organism>